<dbReference type="InterPro" id="IPR051829">
    <property type="entry name" value="Multiheme_Cytochr_ET"/>
</dbReference>
<dbReference type="InterPro" id="IPR010177">
    <property type="entry name" value="Paired_CXXCH_1"/>
</dbReference>
<evidence type="ECO:0000313" key="5">
    <source>
        <dbReference type="Proteomes" id="UP000623795"/>
    </source>
</evidence>
<evidence type="ECO:0000259" key="3">
    <source>
        <dbReference type="Pfam" id="PF09699"/>
    </source>
</evidence>
<evidence type="ECO:0000313" key="4">
    <source>
        <dbReference type="EMBL" id="NMG44235.1"/>
    </source>
</evidence>
<protein>
    <recommendedName>
        <fullName evidence="3">Doubled CXXCH motif domain-containing protein</fullName>
    </recommendedName>
</protein>
<reference evidence="4 5" key="1">
    <citation type="submission" date="2019-12" db="EMBL/GenBank/DDBJ databases">
        <title>Comparative genomics gives insights into the taxonomy of the Azoarcus-Aromatoleum group and reveals separate origins of nif in the plant-associated Azoarcus and non-plant-associated Aromatoleum sub-groups.</title>
        <authorList>
            <person name="Lafos M."/>
            <person name="Maluk M."/>
            <person name="Batista M."/>
            <person name="Junghare M."/>
            <person name="Carmona M."/>
            <person name="Faoro H."/>
            <person name="Cruz L.M."/>
            <person name="Battistoni F."/>
            <person name="De Souza E."/>
            <person name="Pedrosa F."/>
            <person name="Chen W.-M."/>
            <person name="Poole P.S."/>
            <person name="Dixon R.A."/>
            <person name="James E.K."/>
        </authorList>
    </citation>
    <scope>NUCLEOTIDE SEQUENCE [LARGE SCALE GENOMIC DNA]</scope>
    <source>
        <strain evidence="4 5">Td21</strain>
    </source>
</reference>
<keyword evidence="1" id="KW-0732">Signal</keyword>
<dbReference type="InterPro" id="IPR036280">
    <property type="entry name" value="Multihaem_cyt_sf"/>
</dbReference>
<dbReference type="EMBL" id="WTVN01000014">
    <property type="protein sequence ID" value="NMG44235.1"/>
    <property type="molecule type" value="Genomic_DNA"/>
</dbReference>
<gene>
    <name evidence="4" type="ORF">GPA22_10905</name>
</gene>
<sequence>MTIRIATVAIATLGVLVADVAWPGTRSDSEFLNQGTIGNTRHNLSQRQTAGGGPTGSQMDAVRNNYQQVCVYCHTPHAANQNISAPLWNRTVRSTTYTLYNQQSLSQEATQPGPNSLTCLSCHDGQTAVDSIVNMPGSGKYNAALALNPDTSTTKALLDAWSTTDDAFDHFGLKDNNTECLSCHSPGGQGGAQDFSAFAIGTDLRNDHPVGVKLPSGSDWNVPSGTYKNVRFFDTDGDSRPDKEELRFYDSGQGYEVECASCHDPHGVPGATASFLPTFLRVTADGSQICLTCHVK</sequence>
<dbReference type="SUPFAM" id="SSF48695">
    <property type="entry name" value="Multiheme cytochromes"/>
    <property type="match status" value="1"/>
</dbReference>
<keyword evidence="5" id="KW-1185">Reference proteome</keyword>
<evidence type="ECO:0000256" key="1">
    <source>
        <dbReference type="ARBA" id="ARBA00022729"/>
    </source>
</evidence>
<dbReference type="Gene3D" id="1.10.1130.10">
    <property type="entry name" value="Flavocytochrome C3, Chain A"/>
    <property type="match status" value="1"/>
</dbReference>
<organism evidence="4 5">
    <name type="scientific">Aromatoleum toluvorans</name>
    <dbReference type="NCBI Taxonomy" id="92002"/>
    <lineage>
        <taxon>Bacteria</taxon>
        <taxon>Pseudomonadati</taxon>
        <taxon>Pseudomonadota</taxon>
        <taxon>Betaproteobacteria</taxon>
        <taxon>Rhodocyclales</taxon>
        <taxon>Rhodocyclaceae</taxon>
        <taxon>Aromatoleum</taxon>
    </lineage>
</organism>
<feature type="region of interest" description="Disordered" evidence="2">
    <location>
        <begin position="29"/>
        <end position="59"/>
    </location>
</feature>
<dbReference type="Pfam" id="PF09699">
    <property type="entry name" value="Paired_CXXCH_1"/>
    <property type="match status" value="1"/>
</dbReference>
<accession>A0ABX1Q013</accession>
<feature type="compositionally biased region" description="Polar residues" evidence="2">
    <location>
        <begin position="30"/>
        <end position="49"/>
    </location>
</feature>
<dbReference type="Proteomes" id="UP000623795">
    <property type="component" value="Unassembled WGS sequence"/>
</dbReference>
<name>A0ABX1Q013_9RHOO</name>
<proteinExistence type="predicted"/>
<comment type="caution">
    <text evidence="4">The sequence shown here is derived from an EMBL/GenBank/DDBJ whole genome shotgun (WGS) entry which is preliminary data.</text>
</comment>
<feature type="domain" description="Doubled CXXCH motif" evidence="3">
    <location>
        <begin position="258"/>
        <end position="295"/>
    </location>
</feature>
<dbReference type="RefSeq" id="WP_169256105.1">
    <property type="nucleotide sequence ID" value="NZ_WTVN01000014.1"/>
</dbReference>
<evidence type="ECO:0000256" key="2">
    <source>
        <dbReference type="SAM" id="MobiDB-lite"/>
    </source>
</evidence>
<dbReference type="PANTHER" id="PTHR35038">
    <property type="entry name" value="DISSIMILATORY SULFITE REDUCTASE SIRA"/>
    <property type="match status" value="1"/>
</dbReference>